<reference evidence="1 2" key="2">
    <citation type="journal article" date="2017" name="Front. Plant Sci.">
        <title>Gene Classification and Mining of Molecular Markers Useful in Red Clover (Trifolium pratense) Breeding.</title>
        <authorList>
            <person name="Istvanek J."/>
            <person name="Dluhosova J."/>
            <person name="Dluhos P."/>
            <person name="Patkova L."/>
            <person name="Nedelnik J."/>
            <person name="Repkova J."/>
        </authorList>
    </citation>
    <scope>NUCLEOTIDE SEQUENCE [LARGE SCALE GENOMIC DNA]</scope>
    <source>
        <strain evidence="2">cv. Tatra</strain>
        <tissue evidence="1">Young leaves</tissue>
    </source>
</reference>
<dbReference type="AlphaFoldDB" id="A0A2K3MCD5"/>
<evidence type="ECO:0000313" key="2">
    <source>
        <dbReference type="Proteomes" id="UP000236291"/>
    </source>
</evidence>
<proteinExistence type="predicted"/>
<comment type="caution">
    <text evidence="1">The sequence shown here is derived from an EMBL/GenBank/DDBJ whole genome shotgun (WGS) entry which is preliminary data.</text>
</comment>
<dbReference type="Proteomes" id="UP000236291">
    <property type="component" value="Unassembled WGS sequence"/>
</dbReference>
<sequence length="25" mass="2300">GSGAVATLPGNGRHGGPVAGVLELL</sequence>
<reference evidence="1 2" key="1">
    <citation type="journal article" date="2014" name="Am. J. Bot.">
        <title>Genome assembly and annotation for red clover (Trifolium pratense; Fabaceae).</title>
        <authorList>
            <person name="Istvanek J."/>
            <person name="Jaros M."/>
            <person name="Krenek A."/>
            <person name="Repkova J."/>
        </authorList>
    </citation>
    <scope>NUCLEOTIDE SEQUENCE [LARGE SCALE GENOMIC DNA]</scope>
    <source>
        <strain evidence="2">cv. Tatra</strain>
        <tissue evidence="1">Young leaves</tissue>
    </source>
</reference>
<evidence type="ECO:0000313" key="1">
    <source>
        <dbReference type="EMBL" id="PNX88447.1"/>
    </source>
</evidence>
<gene>
    <name evidence="1" type="ORF">L195_g044552</name>
</gene>
<protein>
    <submittedName>
        <fullName evidence="1">Uncharacterized protein</fullName>
    </submittedName>
</protein>
<feature type="non-terminal residue" evidence="1">
    <location>
        <position position="1"/>
    </location>
</feature>
<organism evidence="1 2">
    <name type="scientific">Trifolium pratense</name>
    <name type="common">Red clover</name>
    <dbReference type="NCBI Taxonomy" id="57577"/>
    <lineage>
        <taxon>Eukaryota</taxon>
        <taxon>Viridiplantae</taxon>
        <taxon>Streptophyta</taxon>
        <taxon>Embryophyta</taxon>
        <taxon>Tracheophyta</taxon>
        <taxon>Spermatophyta</taxon>
        <taxon>Magnoliopsida</taxon>
        <taxon>eudicotyledons</taxon>
        <taxon>Gunneridae</taxon>
        <taxon>Pentapetalae</taxon>
        <taxon>rosids</taxon>
        <taxon>fabids</taxon>
        <taxon>Fabales</taxon>
        <taxon>Fabaceae</taxon>
        <taxon>Papilionoideae</taxon>
        <taxon>50 kb inversion clade</taxon>
        <taxon>NPAAA clade</taxon>
        <taxon>Hologalegina</taxon>
        <taxon>IRL clade</taxon>
        <taxon>Trifolieae</taxon>
        <taxon>Trifolium</taxon>
    </lineage>
</organism>
<dbReference type="EMBL" id="ASHM01056593">
    <property type="protein sequence ID" value="PNX88447.1"/>
    <property type="molecule type" value="Genomic_DNA"/>
</dbReference>
<name>A0A2K3MCD5_TRIPR</name>
<accession>A0A2K3MCD5</accession>